<protein>
    <submittedName>
        <fullName evidence="1">Uncharacterized protein</fullName>
    </submittedName>
</protein>
<reference evidence="1" key="1">
    <citation type="submission" date="2021-07" db="EMBL/GenBank/DDBJ databases">
        <authorList>
            <person name="Branca A.L. A."/>
        </authorList>
    </citation>
    <scope>NUCLEOTIDE SEQUENCE</scope>
</reference>
<dbReference type="AlphaFoldDB" id="A0A9W4IIS2"/>
<accession>A0A9W4IIS2</accession>
<comment type="caution">
    <text evidence="1">The sequence shown here is derived from an EMBL/GenBank/DDBJ whole genome shotgun (WGS) entry which is preliminary data.</text>
</comment>
<evidence type="ECO:0000313" key="2">
    <source>
        <dbReference type="Proteomes" id="UP001152646"/>
    </source>
</evidence>
<organism evidence="1 2">
    <name type="scientific">Penicillium salamii</name>
    <dbReference type="NCBI Taxonomy" id="1612424"/>
    <lineage>
        <taxon>Eukaryota</taxon>
        <taxon>Fungi</taxon>
        <taxon>Dikarya</taxon>
        <taxon>Ascomycota</taxon>
        <taxon>Pezizomycotina</taxon>
        <taxon>Eurotiomycetes</taxon>
        <taxon>Eurotiomycetidae</taxon>
        <taxon>Eurotiales</taxon>
        <taxon>Aspergillaceae</taxon>
        <taxon>Penicillium</taxon>
    </lineage>
</organism>
<proteinExistence type="predicted"/>
<dbReference type="Proteomes" id="UP001152646">
    <property type="component" value="Unassembled WGS sequence"/>
</dbReference>
<dbReference type="OrthoDB" id="4364054at2759"/>
<gene>
    <name evidence="1" type="ORF">PSALAMII_LOCUS2215</name>
</gene>
<dbReference type="EMBL" id="CAJVPA010000088">
    <property type="protein sequence ID" value="CAG8313472.1"/>
    <property type="molecule type" value="Genomic_DNA"/>
</dbReference>
<sequence>MFSPASKSSQTTTVSTIASQAQKIQAKPPNWAYYLITGDYQDLDYDLELLKKSDLNLLQWHRLRDILHRSSMQSPNNWPYHTIRDVSPLLLSTEEDLCEVVQEEIAIQQTDTGSLKSEGSTRLDYLQEKYWELSQKWWRWRFALEPGAQERAFELWRSHPRWYMHRELIKECTSRQGCCSRDCGCCVSRKIDESRHLGVGHCTLECACCERARGFKISSKTKERVKKMYQIEYSAEKSAILDYRSLKIIRLSMFGITGGNWKNPFHMIEDVPPGYDQISKNAQ</sequence>
<evidence type="ECO:0000313" key="1">
    <source>
        <dbReference type="EMBL" id="CAG8313472.1"/>
    </source>
</evidence>
<name>A0A9W4IIS2_9EURO</name>